<dbReference type="KEGG" id="acib:ACBT_2138"/>
<sequence length="63" mass="7337">MKNCLFLIFFTILFTACSTKVEQSVDKSNSQDVTELIRILIQKEKDINALKLELEECKEKKVK</sequence>
<evidence type="ECO:0000313" key="2">
    <source>
        <dbReference type="Proteomes" id="UP000509513"/>
    </source>
</evidence>
<proteinExistence type="predicted"/>
<organism evidence="1 2">
    <name type="scientific">Aliarcobacter cibarius</name>
    <dbReference type="NCBI Taxonomy" id="255507"/>
    <lineage>
        <taxon>Bacteria</taxon>
        <taxon>Pseudomonadati</taxon>
        <taxon>Campylobacterota</taxon>
        <taxon>Epsilonproteobacteria</taxon>
        <taxon>Campylobacterales</taxon>
        <taxon>Arcobacteraceae</taxon>
        <taxon>Aliarcobacter</taxon>
    </lineage>
</organism>
<gene>
    <name evidence="1" type="ORF">ACBT_2138</name>
</gene>
<dbReference type="RefSeq" id="WP_024774454.1">
    <property type="nucleotide sequence ID" value="NZ_CP054051.1"/>
</dbReference>
<evidence type="ECO:0000313" key="1">
    <source>
        <dbReference type="EMBL" id="QKJ28023.1"/>
    </source>
</evidence>
<accession>A0A7L5JS23</accession>
<evidence type="ECO:0008006" key="3">
    <source>
        <dbReference type="Google" id="ProtNLM"/>
    </source>
</evidence>
<protein>
    <recommendedName>
        <fullName evidence="3">Lipoprotein</fullName>
    </recommendedName>
</protein>
<dbReference type="Proteomes" id="UP000509513">
    <property type="component" value="Chromosome"/>
</dbReference>
<name>A0A7L5JS23_9BACT</name>
<dbReference type="PROSITE" id="PS51257">
    <property type="entry name" value="PROKAR_LIPOPROTEIN"/>
    <property type="match status" value="1"/>
</dbReference>
<dbReference type="AlphaFoldDB" id="A0A7L5JS23"/>
<reference evidence="1 2" key="1">
    <citation type="submission" date="2020-05" db="EMBL/GenBank/DDBJ databases">
        <title>Complete genome sequencing of Campylobacter and Arcobacter type strains.</title>
        <authorList>
            <person name="Miller W.G."/>
            <person name="Yee E."/>
        </authorList>
    </citation>
    <scope>NUCLEOTIDE SEQUENCE [LARGE SCALE GENOMIC DNA]</scope>
    <source>
        <strain evidence="1 2">LMG 21996</strain>
    </source>
</reference>
<dbReference type="EMBL" id="CP054051">
    <property type="protein sequence ID" value="QKJ28023.1"/>
    <property type="molecule type" value="Genomic_DNA"/>
</dbReference>